<evidence type="ECO:0000313" key="10">
    <source>
        <dbReference type="Proteomes" id="UP001207736"/>
    </source>
</evidence>
<sequence length="160" mass="18457">MIKQFLLNVLLMIVWVLLTGSFTLADFIFGFVLGYGILWLVYRLSKGEGRRYFIVVPKSIMLFLFFIKELIKANLHVAYEVMTPKLRITPGIVAVPLSVTSDFEILLLTNLISLTPGTFCIDVSKDRKTLYVHEMYVGNKEQYIKNIKNGFEKRILEITQ</sequence>
<evidence type="ECO:0000256" key="2">
    <source>
        <dbReference type="ARBA" id="ARBA00006228"/>
    </source>
</evidence>
<protein>
    <submittedName>
        <fullName evidence="8">Cation:proton antiporter</fullName>
    </submittedName>
</protein>
<keyword evidence="3" id="KW-1003">Cell membrane</keyword>
<keyword evidence="6 7" id="KW-0472">Membrane</keyword>
<dbReference type="GO" id="GO:0005886">
    <property type="term" value="C:plasma membrane"/>
    <property type="evidence" value="ECO:0007669"/>
    <property type="project" value="UniProtKB-SubCell"/>
</dbReference>
<dbReference type="EMBL" id="BQKA01000036">
    <property type="protein sequence ID" value="GJM50989.1"/>
    <property type="molecule type" value="Genomic_DNA"/>
</dbReference>
<reference evidence="8 11" key="1">
    <citation type="submission" date="2021-11" db="EMBL/GenBank/DDBJ databases">
        <title>Draft genome sequence of Capnocytophaga sp. strain KC07075 isolated from cat oral cavity.</title>
        <authorList>
            <person name="Suzuki M."/>
            <person name="Imaoka K."/>
            <person name="Kimura M."/>
            <person name="Morikawa S."/>
            <person name="Maeda K."/>
        </authorList>
    </citation>
    <scope>NUCLEOTIDE SEQUENCE</scope>
    <source>
        <strain evidence="8">KC07075</strain>
        <strain evidence="9 11">KC07079</strain>
    </source>
</reference>
<evidence type="ECO:0000256" key="7">
    <source>
        <dbReference type="SAM" id="Phobius"/>
    </source>
</evidence>
<dbReference type="RefSeq" id="WP_264846422.1">
    <property type="nucleotide sequence ID" value="NZ_BPMA01000021.1"/>
</dbReference>
<keyword evidence="4 7" id="KW-0812">Transmembrane</keyword>
<evidence type="ECO:0000256" key="1">
    <source>
        <dbReference type="ARBA" id="ARBA00004651"/>
    </source>
</evidence>
<comment type="subcellular location">
    <subcellularLocation>
        <location evidence="1">Cell membrane</location>
        <topology evidence="1">Multi-pass membrane protein</topology>
    </subcellularLocation>
</comment>
<evidence type="ECO:0000313" key="9">
    <source>
        <dbReference type="EMBL" id="GJM52174.1"/>
    </source>
</evidence>
<feature type="transmembrane region" description="Helical" evidence="7">
    <location>
        <begin position="12"/>
        <end position="40"/>
    </location>
</feature>
<evidence type="ECO:0000256" key="4">
    <source>
        <dbReference type="ARBA" id="ARBA00022692"/>
    </source>
</evidence>
<dbReference type="PIRSF" id="PIRSF019239">
    <property type="entry name" value="MrpE"/>
    <property type="match status" value="1"/>
</dbReference>
<dbReference type="AlphaFoldDB" id="A0AAV5AWH7"/>
<proteinExistence type="inferred from homology"/>
<evidence type="ECO:0000256" key="5">
    <source>
        <dbReference type="ARBA" id="ARBA00022989"/>
    </source>
</evidence>
<dbReference type="GO" id="GO:0008324">
    <property type="term" value="F:monoatomic cation transmembrane transporter activity"/>
    <property type="evidence" value="ECO:0007669"/>
    <property type="project" value="InterPro"/>
</dbReference>
<evidence type="ECO:0000313" key="8">
    <source>
        <dbReference type="EMBL" id="GJM50989.1"/>
    </source>
</evidence>
<dbReference type="EMBL" id="BQKB01000009">
    <property type="protein sequence ID" value="GJM52174.1"/>
    <property type="molecule type" value="Genomic_DNA"/>
</dbReference>
<dbReference type="Pfam" id="PF01899">
    <property type="entry name" value="MNHE"/>
    <property type="match status" value="1"/>
</dbReference>
<dbReference type="PANTHER" id="PTHR34584">
    <property type="entry name" value="NA(+)/H(+) ANTIPORTER SUBUNIT E1"/>
    <property type="match status" value="1"/>
</dbReference>
<keyword evidence="5 7" id="KW-1133">Transmembrane helix</keyword>
<name>A0AAV5AWH7_9FLAO</name>
<evidence type="ECO:0000256" key="6">
    <source>
        <dbReference type="ARBA" id="ARBA00023136"/>
    </source>
</evidence>
<gene>
    <name evidence="8" type="primary">mrpE</name>
    <name evidence="8" type="ORF">RCZ15_19620</name>
    <name evidence="9" type="ORF">RCZ16_04920</name>
</gene>
<dbReference type="Proteomes" id="UP001207736">
    <property type="component" value="Unassembled WGS sequence"/>
</dbReference>
<keyword evidence="11" id="KW-1185">Reference proteome</keyword>
<dbReference type="PANTHER" id="PTHR34584:SF1">
    <property type="entry name" value="NA(+)_H(+) ANTIPORTER SUBUNIT E1"/>
    <property type="match status" value="1"/>
</dbReference>
<comment type="caution">
    <text evidence="8">The sequence shown here is derived from an EMBL/GenBank/DDBJ whole genome shotgun (WGS) entry which is preliminary data.</text>
</comment>
<organism evidence="8 10">
    <name type="scientific">Capnocytophaga catalasegens</name>
    <dbReference type="NCBI Taxonomy" id="1004260"/>
    <lineage>
        <taxon>Bacteria</taxon>
        <taxon>Pseudomonadati</taxon>
        <taxon>Bacteroidota</taxon>
        <taxon>Flavobacteriia</taxon>
        <taxon>Flavobacteriales</taxon>
        <taxon>Flavobacteriaceae</taxon>
        <taxon>Capnocytophaga</taxon>
    </lineage>
</organism>
<evidence type="ECO:0000313" key="11">
    <source>
        <dbReference type="Proteomes" id="UP001208692"/>
    </source>
</evidence>
<dbReference type="Proteomes" id="UP001208692">
    <property type="component" value="Unassembled WGS sequence"/>
</dbReference>
<comment type="similarity">
    <text evidence="2">Belongs to the CPA3 antiporters (TC 2.A.63) subunit E family.</text>
</comment>
<dbReference type="InterPro" id="IPR002758">
    <property type="entry name" value="Cation_antiport_E"/>
</dbReference>
<accession>A0AAV5AWH7</accession>
<evidence type="ECO:0000256" key="3">
    <source>
        <dbReference type="ARBA" id="ARBA00022475"/>
    </source>
</evidence>